<keyword evidence="5" id="KW-1185">Reference proteome</keyword>
<proteinExistence type="inferred from homology"/>
<evidence type="ECO:0000256" key="1">
    <source>
        <dbReference type="ARBA" id="ARBA00010118"/>
    </source>
</evidence>
<dbReference type="EMBL" id="ML210157">
    <property type="protein sequence ID" value="TFK28272.1"/>
    <property type="molecule type" value="Genomic_DNA"/>
</dbReference>
<dbReference type="STRING" id="230819.A0A5C3L6K0"/>
<evidence type="ECO:0000256" key="2">
    <source>
        <dbReference type="ARBA" id="ARBA00022679"/>
    </source>
</evidence>
<evidence type="ECO:0000313" key="4">
    <source>
        <dbReference type="EMBL" id="TFK28272.1"/>
    </source>
</evidence>
<dbReference type="GO" id="GO:0016740">
    <property type="term" value="F:transferase activity"/>
    <property type="evidence" value="ECO:0007669"/>
    <property type="project" value="UniProtKB-KW"/>
</dbReference>
<protein>
    <recommendedName>
        <fullName evidence="3">Glycosyl transferase CAP10 domain-containing protein</fullName>
    </recommendedName>
</protein>
<dbReference type="Proteomes" id="UP000307440">
    <property type="component" value="Unassembled WGS sequence"/>
</dbReference>
<dbReference type="AlphaFoldDB" id="A0A5C3L6K0"/>
<sequence>MEEAETRYRTKLGSQSKTLKAAVTEYKRRYNRSPPLGFDDWWMFAERNEVKLVDEYDGLMEDLAPFWKLSGKELRSRAAQAGELPFVDLVSIRNGSAKAFNLRNGGSVSGRAEGFRAMIRRIAKELPDMDFPINAQTESRVLVPWERQQYPNITVQDSSQGLHAMLGGIFKADWGDEGNMWEAWRRTCHPDTPARRVFSSLRSNFRVQNVNYFESKPLPGDDFNFVARTSSSIDFCQHPPLHYQQGHFFSDWRPIHALYPIFSPAKVKGFLDIRIPSHYYYGNTPRYTYGWDYVNLELNEVDKMEVPWEKKVDKVFWRGASSGGGNHPPGHSPQFHRHRFIRMASDTSGSTNRTITFADPSRRNHFVSASVPISVLNRETTDVAFVKAVAAESYPGGAKALTSQHRFADSVSLGEHWKYKYVLDLDGVGYSGRFMAFLASDSVPIKGTVYSEFYESWIEPWVHFIPLSPSYQEVYNIHAYFSGPTNEAMKRLATSVVDRAMRIRLTETDRRLRRIARAGKQWKKTIGRHVDIETYVYRLCLEWARLTAEDRESMDYL</sequence>
<dbReference type="PANTHER" id="PTHR12203">
    <property type="entry name" value="KDEL LYS-ASP-GLU-LEU CONTAINING - RELATED"/>
    <property type="match status" value="1"/>
</dbReference>
<keyword evidence="2" id="KW-0808">Transferase</keyword>
<dbReference type="PANTHER" id="PTHR12203:SF35">
    <property type="entry name" value="PROTEIN O-GLUCOSYLTRANSFERASE 1"/>
    <property type="match status" value="1"/>
</dbReference>
<feature type="domain" description="Glycosyl transferase CAP10" evidence="3">
    <location>
        <begin position="217"/>
        <end position="522"/>
    </location>
</feature>
<dbReference type="OrthoDB" id="202415at2759"/>
<gene>
    <name evidence="4" type="ORF">FA15DRAFT_678492</name>
</gene>
<evidence type="ECO:0000313" key="5">
    <source>
        <dbReference type="Proteomes" id="UP000307440"/>
    </source>
</evidence>
<dbReference type="Pfam" id="PF05686">
    <property type="entry name" value="Glyco_transf_90"/>
    <property type="match status" value="1"/>
</dbReference>
<reference evidence="4 5" key="1">
    <citation type="journal article" date="2019" name="Nat. Ecol. Evol.">
        <title>Megaphylogeny resolves global patterns of mushroom evolution.</title>
        <authorList>
            <person name="Varga T."/>
            <person name="Krizsan K."/>
            <person name="Foldi C."/>
            <person name="Dima B."/>
            <person name="Sanchez-Garcia M."/>
            <person name="Sanchez-Ramirez S."/>
            <person name="Szollosi G.J."/>
            <person name="Szarkandi J.G."/>
            <person name="Papp V."/>
            <person name="Albert L."/>
            <person name="Andreopoulos W."/>
            <person name="Angelini C."/>
            <person name="Antonin V."/>
            <person name="Barry K.W."/>
            <person name="Bougher N.L."/>
            <person name="Buchanan P."/>
            <person name="Buyck B."/>
            <person name="Bense V."/>
            <person name="Catcheside P."/>
            <person name="Chovatia M."/>
            <person name="Cooper J."/>
            <person name="Damon W."/>
            <person name="Desjardin D."/>
            <person name="Finy P."/>
            <person name="Geml J."/>
            <person name="Haridas S."/>
            <person name="Hughes K."/>
            <person name="Justo A."/>
            <person name="Karasinski D."/>
            <person name="Kautmanova I."/>
            <person name="Kiss B."/>
            <person name="Kocsube S."/>
            <person name="Kotiranta H."/>
            <person name="LaButti K.M."/>
            <person name="Lechner B.E."/>
            <person name="Liimatainen K."/>
            <person name="Lipzen A."/>
            <person name="Lukacs Z."/>
            <person name="Mihaltcheva S."/>
            <person name="Morgado L.N."/>
            <person name="Niskanen T."/>
            <person name="Noordeloos M.E."/>
            <person name="Ohm R.A."/>
            <person name="Ortiz-Santana B."/>
            <person name="Ovrebo C."/>
            <person name="Racz N."/>
            <person name="Riley R."/>
            <person name="Savchenko A."/>
            <person name="Shiryaev A."/>
            <person name="Soop K."/>
            <person name="Spirin V."/>
            <person name="Szebenyi C."/>
            <person name="Tomsovsky M."/>
            <person name="Tulloss R.E."/>
            <person name="Uehling J."/>
            <person name="Grigoriev I.V."/>
            <person name="Vagvolgyi C."/>
            <person name="Papp T."/>
            <person name="Martin F.M."/>
            <person name="Miettinen O."/>
            <person name="Hibbett D.S."/>
            <person name="Nagy L.G."/>
        </authorList>
    </citation>
    <scope>NUCLEOTIDE SEQUENCE [LARGE SCALE GENOMIC DNA]</scope>
    <source>
        <strain evidence="4 5">CBS 121175</strain>
    </source>
</reference>
<comment type="similarity">
    <text evidence="1">Belongs to the glycosyltransferase 90 family.</text>
</comment>
<name>A0A5C3L6K0_COPMA</name>
<evidence type="ECO:0000259" key="3">
    <source>
        <dbReference type="SMART" id="SM00672"/>
    </source>
</evidence>
<accession>A0A5C3L6K0</accession>
<dbReference type="InterPro" id="IPR006598">
    <property type="entry name" value="CAP10"/>
</dbReference>
<dbReference type="SMART" id="SM00672">
    <property type="entry name" value="CAP10"/>
    <property type="match status" value="1"/>
</dbReference>
<organism evidence="4 5">
    <name type="scientific">Coprinopsis marcescibilis</name>
    <name type="common">Agaric fungus</name>
    <name type="synonym">Psathyrella marcescibilis</name>
    <dbReference type="NCBI Taxonomy" id="230819"/>
    <lineage>
        <taxon>Eukaryota</taxon>
        <taxon>Fungi</taxon>
        <taxon>Dikarya</taxon>
        <taxon>Basidiomycota</taxon>
        <taxon>Agaricomycotina</taxon>
        <taxon>Agaricomycetes</taxon>
        <taxon>Agaricomycetidae</taxon>
        <taxon>Agaricales</taxon>
        <taxon>Agaricineae</taxon>
        <taxon>Psathyrellaceae</taxon>
        <taxon>Coprinopsis</taxon>
    </lineage>
</organism>
<dbReference type="InterPro" id="IPR051091">
    <property type="entry name" value="O-Glucosyltr/Glycosyltrsf_90"/>
</dbReference>